<reference evidence="2" key="1">
    <citation type="submission" date="2024-05" db="EMBL/GenBank/DDBJ databases">
        <authorList>
            <person name="Tikunov A.Y."/>
            <person name="Morozova V.V."/>
            <person name="Kozlova Y.N."/>
            <person name="Tikunova N.V."/>
            <person name="Babkin I.V."/>
        </authorList>
    </citation>
    <scope>NUCLEOTIDE SEQUENCE [LARGE SCALE GENOMIC DNA]</scope>
</reference>
<accession>A0AAX4G6S6</accession>
<protein>
    <submittedName>
        <fullName evidence="1">AP2/ERF and B3 domain-containing transcription repressor</fullName>
    </submittedName>
</protein>
<proteinExistence type="predicted"/>
<dbReference type="Proteomes" id="UP001305174">
    <property type="component" value="Segment"/>
</dbReference>
<sequence length="181" mass="21089">MELQIDYKRLSLHPRYPVWNAMIQRCTNPKNKQFPSYGGRGIGVAPEWLPPKEKGFVQWLKDMVGTHERYFDSLGYLKKGLIGTPTFDRQGNNDDYTLDNCRWVSTKVQGINRRGAKLGRQQPQGVQWRDSKQRFYAYAVPEGKPVYLGTYTHLFDAVCARKSWELQRVQNLELADFQRAT</sequence>
<name>A0AAX4G6S6_9CAUD</name>
<organism evidence="1 2">
    <name type="scientific">Pseudomonas phage vB_PseuGesM_254</name>
    <dbReference type="NCBI Taxonomy" id="3092638"/>
    <lineage>
        <taxon>Viruses</taxon>
        <taxon>Duplodnaviria</taxon>
        <taxon>Heunggongvirae</taxon>
        <taxon>Uroviricota</taxon>
        <taxon>Caudoviricetes</taxon>
        <taxon>Vandenendeviridae</taxon>
        <taxon>Chemalvirus</taxon>
        <taxon>Chemalvirus PseuGes254</taxon>
    </lineage>
</organism>
<dbReference type="EMBL" id="OR575930">
    <property type="protein sequence ID" value="WOZ57566.1"/>
    <property type="molecule type" value="Genomic_DNA"/>
</dbReference>
<keyword evidence="2" id="KW-1185">Reference proteome</keyword>
<evidence type="ECO:0000313" key="2">
    <source>
        <dbReference type="Proteomes" id="UP001305174"/>
    </source>
</evidence>
<evidence type="ECO:0000313" key="1">
    <source>
        <dbReference type="EMBL" id="WOZ57566.1"/>
    </source>
</evidence>